<evidence type="ECO:0000256" key="1">
    <source>
        <dbReference type="SAM" id="Phobius"/>
    </source>
</evidence>
<evidence type="ECO:0000313" key="3">
    <source>
        <dbReference type="Proteomes" id="UP000596660"/>
    </source>
</evidence>
<keyword evidence="1" id="KW-0472">Membrane</keyword>
<accession>A0A803NBH8</accession>
<dbReference type="Proteomes" id="UP000596660">
    <property type="component" value="Unplaced"/>
</dbReference>
<dbReference type="Gramene" id="AUR62043419-RA">
    <property type="protein sequence ID" value="AUR62043419-RA:cds"/>
    <property type="gene ID" value="AUR62043419"/>
</dbReference>
<feature type="transmembrane region" description="Helical" evidence="1">
    <location>
        <begin position="12"/>
        <end position="43"/>
    </location>
</feature>
<dbReference type="EnsemblPlants" id="AUR62043419-RA">
    <property type="protein sequence ID" value="AUR62043419-RA:cds"/>
    <property type="gene ID" value="AUR62043419"/>
</dbReference>
<evidence type="ECO:0000313" key="2">
    <source>
        <dbReference type="EnsemblPlants" id="AUR62043419-RA:cds"/>
    </source>
</evidence>
<proteinExistence type="predicted"/>
<keyword evidence="1" id="KW-1133">Transmembrane helix</keyword>
<keyword evidence="3" id="KW-1185">Reference proteome</keyword>
<name>A0A803NBH8_CHEQI</name>
<reference evidence="2" key="1">
    <citation type="journal article" date="2017" name="Nature">
        <title>The genome of Chenopodium quinoa.</title>
        <authorList>
            <person name="Jarvis D.E."/>
            <person name="Ho Y.S."/>
            <person name="Lightfoot D.J."/>
            <person name="Schmoeckel S.M."/>
            <person name="Li B."/>
            <person name="Borm T.J.A."/>
            <person name="Ohyanagi H."/>
            <person name="Mineta K."/>
            <person name="Michell C.T."/>
            <person name="Saber N."/>
            <person name="Kharbatia N.M."/>
            <person name="Rupper R.R."/>
            <person name="Sharp A.R."/>
            <person name="Dally N."/>
            <person name="Boughton B.A."/>
            <person name="Woo Y.H."/>
            <person name="Gao G."/>
            <person name="Schijlen E.G.W.M."/>
            <person name="Guo X."/>
            <person name="Momin A.A."/>
            <person name="Negrao S."/>
            <person name="Al-Babili S."/>
            <person name="Gehring C."/>
            <person name="Roessner U."/>
            <person name="Jung C."/>
            <person name="Murphy K."/>
            <person name="Arold S.T."/>
            <person name="Gojobori T."/>
            <person name="van der Linden C.G."/>
            <person name="van Loo E.N."/>
            <person name="Jellen E.N."/>
            <person name="Maughan P.J."/>
            <person name="Tester M."/>
        </authorList>
    </citation>
    <scope>NUCLEOTIDE SEQUENCE [LARGE SCALE GENOMIC DNA]</scope>
    <source>
        <strain evidence="2">cv. PI 614886</strain>
    </source>
</reference>
<reference evidence="2" key="2">
    <citation type="submission" date="2021-03" db="UniProtKB">
        <authorList>
            <consortium name="EnsemblPlants"/>
        </authorList>
    </citation>
    <scope>IDENTIFICATION</scope>
</reference>
<dbReference type="AlphaFoldDB" id="A0A803NBH8"/>
<sequence>MQEFTIRLIEIWSILTGLFLFLALLCIINLRCGMIIAQLLFALKTKMLLLPRLSSFLTC</sequence>
<organism evidence="2 3">
    <name type="scientific">Chenopodium quinoa</name>
    <name type="common">Quinoa</name>
    <dbReference type="NCBI Taxonomy" id="63459"/>
    <lineage>
        <taxon>Eukaryota</taxon>
        <taxon>Viridiplantae</taxon>
        <taxon>Streptophyta</taxon>
        <taxon>Embryophyta</taxon>
        <taxon>Tracheophyta</taxon>
        <taxon>Spermatophyta</taxon>
        <taxon>Magnoliopsida</taxon>
        <taxon>eudicotyledons</taxon>
        <taxon>Gunneridae</taxon>
        <taxon>Pentapetalae</taxon>
        <taxon>Caryophyllales</taxon>
        <taxon>Chenopodiaceae</taxon>
        <taxon>Chenopodioideae</taxon>
        <taxon>Atripliceae</taxon>
        <taxon>Chenopodium</taxon>
    </lineage>
</organism>
<keyword evidence="1" id="KW-0812">Transmembrane</keyword>
<protein>
    <submittedName>
        <fullName evidence="2">Uncharacterized protein</fullName>
    </submittedName>
</protein>